<evidence type="ECO:0000256" key="4">
    <source>
        <dbReference type="SAM" id="SignalP"/>
    </source>
</evidence>
<keyword evidence="1" id="KW-0575">Peroxidase</keyword>
<feature type="chain" id="PRO_5040454598" description="Peroxidase" evidence="4">
    <location>
        <begin position="23"/>
        <end position="1380"/>
    </location>
</feature>
<dbReference type="GO" id="GO:0006979">
    <property type="term" value="P:response to oxidative stress"/>
    <property type="evidence" value="ECO:0007669"/>
    <property type="project" value="InterPro"/>
</dbReference>
<evidence type="ECO:0000256" key="3">
    <source>
        <dbReference type="SAM" id="MobiDB-lite"/>
    </source>
</evidence>
<dbReference type="Proteomes" id="UP001153712">
    <property type="component" value="Chromosome 6"/>
</dbReference>
<feature type="signal peptide" evidence="4">
    <location>
        <begin position="1"/>
        <end position="22"/>
    </location>
</feature>
<reference evidence="5" key="1">
    <citation type="submission" date="2022-01" db="EMBL/GenBank/DDBJ databases">
        <authorList>
            <person name="King R."/>
        </authorList>
    </citation>
    <scope>NUCLEOTIDE SEQUENCE</scope>
</reference>
<proteinExistence type="predicted"/>
<dbReference type="GO" id="GO:0020037">
    <property type="term" value="F:heme binding"/>
    <property type="evidence" value="ECO:0007669"/>
    <property type="project" value="InterPro"/>
</dbReference>
<gene>
    <name evidence="5" type="ORF">PHYEVI_LOCUS9057</name>
</gene>
<dbReference type="Gene3D" id="1.10.640.10">
    <property type="entry name" value="Haem peroxidase domain superfamily, animal type"/>
    <property type="match status" value="2"/>
</dbReference>
<dbReference type="InterPro" id="IPR010255">
    <property type="entry name" value="Haem_peroxidase_sf"/>
</dbReference>
<dbReference type="EMBL" id="OU900099">
    <property type="protein sequence ID" value="CAH1185902.1"/>
    <property type="molecule type" value="Genomic_DNA"/>
</dbReference>
<dbReference type="PRINTS" id="PR00457">
    <property type="entry name" value="ANPEROXIDASE"/>
</dbReference>
<dbReference type="GO" id="GO:0004601">
    <property type="term" value="F:peroxidase activity"/>
    <property type="evidence" value="ECO:0007669"/>
    <property type="project" value="UniProtKB-KW"/>
</dbReference>
<keyword evidence="2" id="KW-0349">Heme</keyword>
<dbReference type="GO" id="GO:0046872">
    <property type="term" value="F:metal ion binding"/>
    <property type="evidence" value="ECO:0007669"/>
    <property type="project" value="UniProtKB-KW"/>
</dbReference>
<dbReference type="PROSITE" id="PS50292">
    <property type="entry name" value="PEROXIDASE_3"/>
    <property type="match status" value="2"/>
</dbReference>
<keyword evidence="1" id="KW-0560">Oxidoreductase</keyword>
<evidence type="ECO:0008006" key="7">
    <source>
        <dbReference type="Google" id="ProtNLM"/>
    </source>
</evidence>
<dbReference type="CDD" id="cd09823">
    <property type="entry name" value="peroxinectin_like"/>
    <property type="match status" value="1"/>
</dbReference>
<evidence type="ECO:0000313" key="6">
    <source>
        <dbReference type="Proteomes" id="UP001153712"/>
    </source>
</evidence>
<dbReference type="PANTHER" id="PTHR11475:SF134">
    <property type="entry name" value="LD42267P"/>
    <property type="match status" value="1"/>
</dbReference>
<protein>
    <recommendedName>
        <fullName evidence="7">Peroxidase</fullName>
    </recommendedName>
</protein>
<dbReference type="Pfam" id="PF03098">
    <property type="entry name" value="An_peroxidase"/>
    <property type="match status" value="4"/>
</dbReference>
<keyword evidence="4" id="KW-0732">Signal</keyword>
<feature type="region of interest" description="Disordered" evidence="3">
    <location>
        <begin position="99"/>
        <end position="119"/>
    </location>
</feature>
<name>A0A9P0DWD6_PHYSR</name>
<evidence type="ECO:0000256" key="1">
    <source>
        <dbReference type="ARBA" id="ARBA00022559"/>
    </source>
</evidence>
<sequence length="1380" mass="156933">MEWFFRLELFSILVLAPQLVVLQIDYNITDYTNPLPDDIKPLVQKALRLEQTGENDDCVSEEETICPPMKFSQISGHCNNVRHPNWGCRGQKYLRFKKPDYNRGSSLPRESPTAHKLPNPSEVASAFQEHPAGNHESVTALLGSWGEFLLNDLVSTGNMKSRNCCGEKRGAHRECYVKFDGEKCLEYMRTLPAVDDTTCVFEYRNQMNLATSFLDGSTIYGNTDEEMKKIRLFTNGQIEETNCQACFFNPLYTLFIKEHNRIANELRKLNHKWTDEMLFHESRKIVIAQIQHVTYNEFLPLLLGEETIKQSQLELKNHGRYSKYSSNIRAGVFNEVAIGVLPALLSLIPSKKLNKTLETTTEMFSNLASSPAKVLSSRINVQVRSDWDSFALFVHMGRDHGVPSYLRLREACNNETFKTYINFEELEAYGIGKSDYKILKSLFGVASDVDLIVGGILEENIPGAILGPTFNCLLKHQFKILRESDRFWYENDIPPSSFTVNQLEQIKKVTLAGLICANTDLPKMQPQAFLQEDPYLNSAISCQHFQQLGISEWTDHAVELSSNLFKDALSKAEQDFLERRQFEYNAWLKVGGVSPKSPQGTAVAFSKANKGALKLANSSLLYELASNEILSTVLNNRKKRHLLIDDDFPIFRNEIINSLQNFDFGFVSNFHHKNHFESSAHCDETGPCNSRSAFRSYTGHCNNLKNPDYGKSLSTFSRLLPSVYEDGISKPRRTSVTGLPLPNPRIISRTIHPDISHLHSRYTLMTMQFAQLLDHDISLTPVHKGFEESIPDCRSCDSKFTVHPECDPLPIPPGDDYYPEFNITTGERMCLHSMRSLPGQQHFGPREQINMNSAFLDASMIYGENPCKAKNLKGTNGLMNYTTHPVRGKDLLPQTHKHPECKSASGLCFDAGDPRASEQPALTSIHTIFMREHNRLSDILSKINSHWNEEQIFEHVRRIVIAEFQHIVYNEFLPRILGWSAMNLYELKLSPSGYYRGYDPDCNPAVINEFAAAAFRIGHSLLRPHIPRVNVNYEILHPPILLRDGFFKMDMMMRENMVDEITRGLISTPVETLDQFITGEVTNHLFEDRNIPFSGIDLISRNLQRARDHGIPSYNNYRVLCNLKRANTFEDLYREMSPESIARLKNVYAHVDDIDLFPGGMSERSLKGGLVGPTFGCIIGLQFKKMRQCDRFWYESHDPAVRFTEQQLSEIKKITLSKILCSNMDVEGYIQKDAFDLPTNFLNPRVPCHSLPAINMNAWKEFGGNTGCIIGDKYVRVGEGNFPTPCTSCVCTPQGGNCASLKITDCQELLRFWPRETIVKDEVCTAQCGFLLKDSTATSFQRITHHGSSQLKNRLSLFPNGNSDNFHDFGFADFSHFLKK</sequence>
<keyword evidence="2" id="KW-0479">Metal-binding</keyword>
<feature type="binding site" description="axial binding residue" evidence="2">
    <location>
        <position position="1019"/>
    </location>
    <ligand>
        <name>heme b</name>
        <dbReference type="ChEBI" id="CHEBI:60344"/>
    </ligand>
    <ligandPart>
        <name>Fe</name>
        <dbReference type="ChEBI" id="CHEBI:18248"/>
    </ligandPart>
</feature>
<evidence type="ECO:0000256" key="2">
    <source>
        <dbReference type="PIRSR" id="PIRSR619791-2"/>
    </source>
</evidence>
<accession>A0A9P0DWD6</accession>
<dbReference type="OrthoDB" id="823504at2759"/>
<dbReference type="SUPFAM" id="SSF48113">
    <property type="entry name" value="Heme-dependent peroxidases"/>
    <property type="match status" value="2"/>
</dbReference>
<dbReference type="InterPro" id="IPR037120">
    <property type="entry name" value="Haem_peroxidase_sf_animal"/>
</dbReference>
<dbReference type="FunFam" id="1.10.640.10:FF:000006">
    <property type="entry name" value="Double oxidase: two peroxidase domains"/>
    <property type="match status" value="1"/>
</dbReference>
<keyword evidence="6" id="KW-1185">Reference proteome</keyword>
<keyword evidence="2" id="KW-0408">Iron</keyword>
<evidence type="ECO:0000313" key="5">
    <source>
        <dbReference type="EMBL" id="CAH1185902.1"/>
    </source>
</evidence>
<organism evidence="5 6">
    <name type="scientific">Phyllotreta striolata</name>
    <name type="common">Striped flea beetle</name>
    <name type="synonym">Crioceris striolata</name>
    <dbReference type="NCBI Taxonomy" id="444603"/>
    <lineage>
        <taxon>Eukaryota</taxon>
        <taxon>Metazoa</taxon>
        <taxon>Ecdysozoa</taxon>
        <taxon>Arthropoda</taxon>
        <taxon>Hexapoda</taxon>
        <taxon>Insecta</taxon>
        <taxon>Pterygota</taxon>
        <taxon>Neoptera</taxon>
        <taxon>Endopterygota</taxon>
        <taxon>Coleoptera</taxon>
        <taxon>Polyphaga</taxon>
        <taxon>Cucujiformia</taxon>
        <taxon>Chrysomeloidea</taxon>
        <taxon>Chrysomelidae</taxon>
        <taxon>Galerucinae</taxon>
        <taxon>Alticini</taxon>
        <taxon>Phyllotreta</taxon>
    </lineage>
</organism>
<dbReference type="InterPro" id="IPR019791">
    <property type="entry name" value="Haem_peroxidase_animal"/>
</dbReference>
<dbReference type="PANTHER" id="PTHR11475">
    <property type="entry name" value="OXIDASE/PEROXIDASE"/>
    <property type="match status" value="1"/>
</dbReference>